<evidence type="ECO:0000259" key="7">
    <source>
        <dbReference type="Pfam" id="PF06271"/>
    </source>
</evidence>
<dbReference type="InterPro" id="IPR051791">
    <property type="entry name" value="Pra-immunoreactive"/>
</dbReference>
<evidence type="ECO:0000313" key="8">
    <source>
        <dbReference type="EMBL" id="XBJ29347.1"/>
    </source>
</evidence>
<keyword evidence="3 6" id="KW-0812">Transmembrane</keyword>
<dbReference type="InterPro" id="IPR010432">
    <property type="entry name" value="RDD"/>
</dbReference>
<accession>A0AAU7E815</accession>
<reference evidence="8" key="1">
    <citation type="submission" date="2024-05" db="EMBL/GenBank/DDBJ databases">
        <title>Campylobacter coli isolated from environmental waters in Slovenia.</title>
        <authorList>
            <person name="Zautner A.E."/>
            <person name="Bunk B."/>
            <person name="Riedel T."/>
            <person name="Sproeer C."/>
        </authorList>
    </citation>
    <scope>NUCLEOTIDE SEQUENCE</scope>
    <source>
        <strain evidence="8">CCS1377</strain>
    </source>
</reference>
<dbReference type="GO" id="GO:0005886">
    <property type="term" value="C:plasma membrane"/>
    <property type="evidence" value="ECO:0007669"/>
    <property type="project" value="UniProtKB-SubCell"/>
</dbReference>
<dbReference type="PANTHER" id="PTHR36115">
    <property type="entry name" value="PROLINE-RICH ANTIGEN HOMOLOG-RELATED"/>
    <property type="match status" value="1"/>
</dbReference>
<organism evidence="8">
    <name type="scientific">Campylobacter sp. CCS1377</name>
    <dbReference type="NCBI Taxonomy" id="3158229"/>
    <lineage>
        <taxon>Bacteria</taxon>
        <taxon>Pseudomonadati</taxon>
        <taxon>Campylobacterota</taxon>
        <taxon>Epsilonproteobacteria</taxon>
        <taxon>Campylobacterales</taxon>
        <taxon>Campylobacteraceae</taxon>
        <taxon>Campylobacter</taxon>
    </lineage>
</organism>
<keyword evidence="5 6" id="KW-0472">Membrane</keyword>
<feature type="transmembrane region" description="Helical" evidence="6">
    <location>
        <begin position="93"/>
        <end position="115"/>
    </location>
</feature>
<feature type="transmembrane region" description="Helical" evidence="6">
    <location>
        <begin position="46"/>
        <end position="64"/>
    </location>
</feature>
<dbReference type="RefSeq" id="WP_348518649.1">
    <property type="nucleotide sequence ID" value="NZ_CP155620.1"/>
</dbReference>
<keyword evidence="2" id="KW-1003">Cell membrane</keyword>
<proteinExistence type="predicted"/>
<evidence type="ECO:0000256" key="4">
    <source>
        <dbReference type="ARBA" id="ARBA00022989"/>
    </source>
</evidence>
<dbReference type="EMBL" id="CP155620">
    <property type="protein sequence ID" value="XBJ29347.1"/>
    <property type="molecule type" value="Genomic_DNA"/>
</dbReference>
<feature type="domain" description="RDD" evidence="7">
    <location>
        <begin position="8"/>
        <end position="127"/>
    </location>
</feature>
<gene>
    <name evidence="8" type="ORF">AAH949_00470</name>
</gene>
<keyword evidence="4 6" id="KW-1133">Transmembrane helix</keyword>
<evidence type="ECO:0000256" key="3">
    <source>
        <dbReference type="ARBA" id="ARBA00022692"/>
    </source>
</evidence>
<protein>
    <submittedName>
        <fullName evidence="8">RDD family protein</fullName>
    </submittedName>
</protein>
<evidence type="ECO:0000256" key="2">
    <source>
        <dbReference type="ARBA" id="ARBA00022475"/>
    </source>
</evidence>
<comment type="subcellular location">
    <subcellularLocation>
        <location evidence="1">Cell membrane</location>
        <topology evidence="1">Multi-pass membrane protein</topology>
    </subcellularLocation>
</comment>
<dbReference type="AlphaFoldDB" id="A0AAU7E815"/>
<dbReference type="Pfam" id="PF06271">
    <property type="entry name" value="RDD"/>
    <property type="match status" value="1"/>
</dbReference>
<sequence>MSSKAKLATKWMRFRAFLIDIFMIYVPLLYLCYFSLGKEVFLKNEWFIFACWISFGLIQTLFFVKNAQSPGCKAYDMYLISSINHKKVSFIQALLRFLVFIFTYSIIIGLIFPFLRKDGLGIHDLLSKSYLVVKAKDNG</sequence>
<name>A0AAU7E815_9BACT</name>
<evidence type="ECO:0000256" key="1">
    <source>
        <dbReference type="ARBA" id="ARBA00004651"/>
    </source>
</evidence>
<feature type="transmembrane region" description="Helical" evidence="6">
    <location>
        <begin position="12"/>
        <end position="34"/>
    </location>
</feature>
<evidence type="ECO:0000256" key="5">
    <source>
        <dbReference type="ARBA" id="ARBA00023136"/>
    </source>
</evidence>
<evidence type="ECO:0000256" key="6">
    <source>
        <dbReference type="SAM" id="Phobius"/>
    </source>
</evidence>